<accession>A0ABS2KHL2</accession>
<name>A0ABS2KHL2_9GAMM</name>
<evidence type="ECO:0008006" key="3">
    <source>
        <dbReference type="Google" id="ProtNLM"/>
    </source>
</evidence>
<evidence type="ECO:0000313" key="1">
    <source>
        <dbReference type="EMBL" id="MBM7130657.1"/>
    </source>
</evidence>
<dbReference type="Proteomes" id="UP001430193">
    <property type="component" value="Unassembled WGS sequence"/>
</dbReference>
<comment type="caution">
    <text evidence="1">The sequence shown here is derived from an EMBL/GenBank/DDBJ whole genome shotgun (WGS) entry which is preliminary data.</text>
</comment>
<dbReference type="RefSeq" id="WP_204632219.1">
    <property type="nucleotide sequence ID" value="NZ_BSOC01000002.1"/>
</dbReference>
<organism evidence="1 2">
    <name type="scientific">Dyella mobilis</name>
    <dbReference type="NCBI Taxonomy" id="1849582"/>
    <lineage>
        <taxon>Bacteria</taxon>
        <taxon>Pseudomonadati</taxon>
        <taxon>Pseudomonadota</taxon>
        <taxon>Gammaproteobacteria</taxon>
        <taxon>Lysobacterales</taxon>
        <taxon>Rhodanobacteraceae</taxon>
        <taxon>Dyella</taxon>
    </lineage>
</organism>
<evidence type="ECO:0000313" key="2">
    <source>
        <dbReference type="Proteomes" id="UP001430193"/>
    </source>
</evidence>
<protein>
    <recommendedName>
        <fullName evidence="3">MSHA biogenesis protein MshK</fullName>
    </recommendedName>
</protein>
<sequence>MKESEVIRKHFGLRVMKLYGVFASVLLLFTVVARAGEAPGTSQWIPTAQQISAVEAQLVMPSGSKPLPVYTRYYYGQIVLGRHLLIGEFVLGKGRGFRIVSPNKAPQVLDGGCSVVNLKYDIERKKAVAIFCNGMG</sequence>
<dbReference type="EMBL" id="JADIKF010000039">
    <property type="protein sequence ID" value="MBM7130657.1"/>
    <property type="molecule type" value="Genomic_DNA"/>
</dbReference>
<reference evidence="1" key="1">
    <citation type="submission" date="2020-10" db="EMBL/GenBank/DDBJ databases">
        <title>Phylogeny of dyella-like bacteria.</title>
        <authorList>
            <person name="Fu J."/>
        </authorList>
    </citation>
    <scope>NUCLEOTIDE SEQUENCE</scope>
    <source>
        <strain evidence="1">DHON07</strain>
    </source>
</reference>
<gene>
    <name evidence="1" type="ORF">ISS99_14050</name>
</gene>
<keyword evidence="2" id="KW-1185">Reference proteome</keyword>
<proteinExistence type="predicted"/>